<dbReference type="InterPro" id="IPR011055">
    <property type="entry name" value="Dup_hybrid_motif"/>
</dbReference>
<feature type="transmembrane region" description="Helical" evidence="2">
    <location>
        <begin position="86"/>
        <end position="104"/>
    </location>
</feature>
<dbReference type="CDD" id="cd12797">
    <property type="entry name" value="M23_peptidase"/>
    <property type="match status" value="1"/>
</dbReference>
<evidence type="ECO:0000313" key="5">
    <source>
        <dbReference type="EMBL" id="PZR78349.1"/>
    </source>
</evidence>
<dbReference type="InterPro" id="IPR050570">
    <property type="entry name" value="Cell_wall_metabolism_enzyme"/>
</dbReference>
<organism evidence="5 6">
    <name type="scientific">Candidatus Aeolococcus gillhamiae</name>
    <dbReference type="NCBI Taxonomy" id="3127015"/>
    <lineage>
        <taxon>Bacteria</taxon>
        <taxon>Bacillati</taxon>
        <taxon>Candidatus Dormiibacterota</taxon>
        <taxon>Candidatus Dormibacteria</taxon>
        <taxon>Candidatus Aeolococcales</taxon>
        <taxon>Candidatus Aeolococcaceae</taxon>
        <taxon>Candidatus Aeolococcus</taxon>
    </lineage>
</organism>
<dbReference type="RefSeq" id="WP_337310650.1">
    <property type="nucleotide sequence ID" value="NZ_JAEKNS010000067.1"/>
</dbReference>
<dbReference type="PANTHER" id="PTHR21666:SF289">
    <property type="entry name" value="L-ALA--D-GLU ENDOPEPTIDASE"/>
    <property type="match status" value="1"/>
</dbReference>
<dbReference type="Pfam" id="PF01551">
    <property type="entry name" value="Peptidase_M23"/>
    <property type="match status" value="1"/>
</dbReference>
<evidence type="ECO:0000313" key="4">
    <source>
        <dbReference type="EMBL" id="MBJ7594447.1"/>
    </source>
</evidence>
<reference evidence="5" key="2">
    <citation type="submission" date="2018-05" db="EMBL/GenBank/DDBJ databases">
        <authorList>
            <person name="Ferrari B."/>
        </authorList>
    </citation>
    <scope>NUCLEOTIDE SEQUENCE</scope>
    <source>
        <strain evidence="5">RRmetagenome_bin12</strain>
    </source>
</reference>
<dbReference type="AlphaFoldDB" id="A0A2W5YZA2"/>
<dbReference type="EMBL" id="QHBU01000261">
    <property type="protein sequence ID" value="PZR78349.1"/>
    <property type="molecule type" value="Genomic_DNA"/>
</dbReference>
<dbReference type="Gene3D" id="2.70.70.10">
    <property type="entry name" value="Glucose Permease (Domain IIA)"/>
    <property type="match status" value="1"/>
</dbReference>
<keyword evidence="1" id="KW-0732">Signal</keyword>
<dbReference type="Proteomes" id="UP000606991">
    <property type="component" value="Unassembled WGS sequence"/>
</dbReference>
<evidence type="ECO:0000313" key="6">
    <source>
        <dbReference type="Proteomes" id="UP000248724"/>
    </source>
</evidence>
<feature type="domain" description="M23ase beta-sheet core" evidence="3">
    <location>
        <begin position="305"/>
        <end position="406"/>
    </location>
</feature>
<dbReference type="PANTHER" id="PTHR21666">
    <property type="entry name" value="PEPTIDASE-RELATED"/>
    <property type="match status" value="1"/>
</dbReference>
<reference evidence="5 6" key="1">
    <citation type="journal article" date="2017" name="Nature">
        <title>Atmospheric trace gases support primary production in Antarctic desert surface soil.</title>
        <authorList>
            <person name="Ji M."/>
            <person name="Greening C."/>
            <person name="Vanwonterghem I."/>
            <person name="Carere C.R."/>
            <person name="Bay S.K."/>
            <person name="Steen J.A."/>
            <person name="Montgomery K."/>
            <person name="Lines T."/>
            <person name="Beardall J."/>
            <person name="van Dorst J."/>
            <person name="Snape I."/>
            <person name="Stott M.B."/>
            <person name="Hugenholtz P."/>
            <person name="Ferrari B.C."/>
        </authorList>
    </citation>
    <scope>NUCLEOTIDE SEQUENCE [LARGE SCALE GENOMIC DNA]</scope>
    <source>
        <strain evidence="5">RRmetagenome_bin12</strain>
    </source>
</reference>
<protein>
    <submittedName>
        <fullName evidence="4">M23 family metallopeptidase</fullName>
    </submittedName>
</protein>
<sequence length="413" mass="41805">MQASVLGSLLGFIGTPANVGVEQPSLEHFPVGSSAAGSNGGGTLASGARGGAPPPGVWALVAILLIAFLAIGVARQHRRRLSRLRTAAAVPLIILVGGMTVAWAQGTWSPAAPAASPATIVVAKTGSHSTTTTNPATPAGSALFNRVVAFETQISQTETGMQFPSSGGGGVALARAERDLALSLEATLQQEYAFFAAVGRDQAQASALIQASAAQPQTVRNAVTYNVQAVQAQLAQQVAITQAAARNTTFQPESSLPASSVPAGPAPRTSALMWPMSGVVTQGFGPSQIAIEPAASLAGITYRHFHTGIDIAAPFGTPVQAAADGVVALAGSETDGFGHLVGYGNYVVISHGGGMITLYGHLDRILVQPGQPVQAGVPIGLEGSTGNSTGPHVHFELRVDGIPTDPRAYAAPA</sequence>
<proteinExistence type="predicted"/>
<keyword evidence="2" id="KW-0812">Transmembrane</keyword>
<keyword evidence="2" id="KW-0472">Membrane</keyword>
<evidence type="ECO:0000256" key="2">
    <source>
        <dbReference type="SAM" id="Phobius"/>
    </source>
</evidence>
<dbReference type="Proteomes" id="UP000248724">
    <property type="component" value="Unassembled WGS sequence"/>
</dbReference>
<name>A0A2W5YZA2_9BACT</name>
<dbReference type="InterPro" id="IPR016047">
    <property type="entry name" value="M23ase_b-sheet_dom"/>
</dbReference>
<accession>A0A2W5YZA2</accession>
<dbReference type="EMBL" id="JAEKNS010000067">
    <property type="protein sequence ID" value="MBJ7594447.1"/>
    <property type="molecule type" value="Genomic_DNA"/>
</dbReference>
<feature type="transmembrane region" description="Helical" evidence="2">
    <location>
        <begin position="56"/>
        <end position="74"/>
    </location>
</feature>
<gene>
    <name evidence="5" type="ORF">DLM65_13195</name>
    <name evidence="4" type="ORF">JF886_06205</name>
</gene>
<evidence type="ECO:0000256" key="1">
    <source>
        <dbReference type="ARBA" id="ARBA00022729"/>
    </source>
</evidence>
<evidence type="ECO:0000313" key="7">
    <source>
        <dbReference type="Proteomes" id="UP000606991"/>
    </source>
</evidence>
<dbReference type="GO" id="GO:0004222">
    <property type="term" value="F:metalloendopeptidase activity"/>
    <property type="evidence" value="ECO:0007669"/>
    <property type="project" value="TreeGrafter"/>
</dbReference>
<comment type="caution">
    <text evidence="5">The sequence shown here is derived from an EMBL/GenBank/DDBJ whole genome shotgun (WGS) entry which is preliminary data.</text>
</comment>
<evidence type="ECO:0000259" key="3">
    <source>
        <dbReference type="Pfam" id="PF01551"/>
    </source>
</evidence>
<dbReference type="SUPFAM" id="SSF51261">
    <property type="entry name" value="Duplicated hybrid motif"/>
    <property type="match status" value="1"/>
</dbReference>
<keyword evidence="2" id="KW-1133">Transmembrane helix</keyword>
<accession>A0A934JSY5</accession>
<reference evidence="4 7" key="3">
    <citation type="submission" date="2020-10" db="EMBL/GenBank/DDBJ databases">
        <title>Ca. Dormibacterota MAGs.</title>
        <authorList>
            <person name="Montgomery K."/>
        </authorList>
    </citation>
    <scope>NUCLEOTIDE SEQUENCE [LARGE SCALE GENOMIC DNA]</scope>
    <source>
        <strain evidence="4">SC8812_S17_18</strain>
    </source>
</reference>